<reference evidence="1 2" key="1">
    <citation type="journal article" date="2022" name="Front. Cell. Infect. Microbiol.">
        <title>The Genomes of Two Strains of Taenia crassiceps the Animal Model for the Study of Human Cysticercosis.</title>
        <authorList>
            <person name="Bobes R.J."/>
            <person name="Estrada K."/>
            <person name="Rios-Valencia D.G."/>
            <person name="Calderon-Gallegos A."/>
            <person name="de la Torre P."/>
            <person name="Carrero J.C."/>
            <person name="Sanchez-Flores A."/>
            <person name="Laclette J.P."/>
        </authorList>
    </citation>
    <scope>NUCLEOTIDE SEQUENCE [LARGE SCALE GENOMIC DNA]</scope>
    <source>
        <strain evidence="1">WFUcys</strain>
    </source>
</reference>
<proteinExistence type="predicted"/>
<dbReference type="SUPFAM" id="SSF117281">
    <property type="entry name" value="Kelch motif"/>
    <property type="match status" value="1"/>
</dbReference>
<dbReference type="PANTHER" id="PTHR47196:SF1">
    <property type="entry name" value="KELCH DOMAIN-CONTAINING PROTEIN 9"/>
    <property type="match status" value="1"/>
</dbReference>
<evidence type="ECO:0000313" key="2">
    <source>
        <dbReference type="Proteomes" id="UP001651158"/>
    </source>
</evidence>
<dbReference type="SUPFAM" id="SSF50965">
    <property type="entry name" value="Galactose oxidase, central domain"/>
    <property type="match status" value="1"/>
</dbReference>
<dbReference type="InterPro" id="IPR011043">
    <property type="entry name" value="Gal_Oxase/kelch_b-propeller"/>
</dbReference>
<keyword evidence="2" id="KW-1185">Reference proteome</keyword>
<dbReference type="PANTHER" id="PTHR47196">
    <property type="entry name" value="KELCH DOMAIN-CONTAINING PROTEIN 9"/>
    <property type="match status" value="1"/>
</dbReference>
<comment type="caution">
    <text evidence="1">The sequence shown here is derived from an EMBL/GenBank/DDBJ whole genome shotgun (WGS) entry which is preliminary data.</text>
</comment>
<dbReference type="EMBL" id="JAKROA010000007">
    <property type="protein sequence ID" value="KAL5105830.1"/>
    <property type="molecule type" value="Genomic_DNA"/>
</dbReference>
<sequence length="318" mass="33986">MNSWSEFIRWEVVDGNAGPAVAYHAGAVIGDYLFIHGGISNSSEKSQVCRNSFYKIQVFPLIGQWTELTSAESPFLSQHQCIPHYPSGCLCFVGGWTGKARSAGVHIFDANSGRHSLVPMIARGNQVAALVLGREGSLRTQRRISGFSNENESGDLGNGQLSFVYTEIASSTASRSYHTTTPITAHEALVVGGRTRSFLEIFTTPNEVVLDVESASPPVAGTRLDKIGMRGHYAISGGQGVLIGGGEGFNALRRDPQGEAFICLPFASNSVIPLGKMEDKRCYAVCAVNATDGTAWLQGGLGSCKKPLRSLARLICAD</sequence>
<organism evidence="1 2">
    <name type="scientific">Taenia crassiceps</name>
    <dbReference type="NCBI Taxonomy" id="6207"/>
    <lineage>
        <taxon>Eukaryota</taxon>
        <taxon>Metazoa</taxon>
        <taxon>Spiralia</taxon>
        <taxon>Lophotrochozoa</taxon>
        <taxon>Platyhelminthes</taxon>
        <taxon>Cestoda</taxon>
        <taxon>Eucestoda</taxon>
        <taxon>Cyclophyllidea</taxon>
        <taxon>Taeniidae</taxon>
        <taxon>Taenia</taxon>
    </lineage>
</organism>
<name>A0ABR4Q890_9CEST</name>
<gene>
    <name evidence="1" type="ORF">TcWFU_006149</name>
</gene>
<protein>
    <submittedName>
        <fullName evidence="1">Uncharacterized protein</fullName>
    </submittedName>
</protein>
<evidence type="ECO:0000313" key="1">
    <source>
        <dbReference type="EMBL" id="KAL5105830.1"/>
    </source>
</evidence>
<dbReference type="Proteomes" id="UP001651158">
    <property type="component" value="Unassembled WGS sequence"/>
</dbReference>
<dbReference type="InterPro" id="IPR015915">
    <property type="entry name" value="Kelch-typ_b-propeller"/>
</dbReference>
<accession>A0ABR4Q890</accession>
<dbReference type="Gene3D" id="2.120.10.80">
    <property type="entry name" value="Kelch-type beta propeller"/>
    <property type="match status" value="1"/>
</dbReference>
<dbReference type="InterPro" id="IPR042941">
    <property type="entry name" value="KLDC9"/>
</dbReference>